<dbReference type="Pfam" id="PF02330">
    <property type="entry name" value="MAM33"/>
    <property type="match status" value="1"/>
</dbReference>
<dbReference type="GO" id="GO:0005759">
    <property type="term" value="C:mitochondrial matrix"/>
    <property type="evidence" value="ECO:0007669"/>
    <property type="project" value="InterPro"/>
</dbReference>
<evidence type="ECO:0000313" key="1">
    <source>
        <dbReference type="EMBL" id="MBX04282.1"/>
    </source>
</evidence>
<proteinExistence type="predicted"/>
<reference evidence="1" key="1">
    <citation type="submission" date="2018-02" db="EMBL/GenBank/DDBJ databases">
        <title>Rhizophora mucronata_Transcriptome.</title>
        <authorList>
            <person name="Meera S.P."/>
            <person name="Sreeshan A."/>
            <person name="Augustine A."/>
        </authorList>
    </citation>
    <scope>NUCLEOTIDE SEQUENCE</scope>
    <source>
        <tissue evidence="1">Leaf</tissue>
    </source>
</reference>
<organism evidence="1">
    <name type="scientific">Rhizophora mucronata</name>
    <name type="common">Asiatic mangrove</name>
    <dbReference type="NCBI Taxonomy" id="61149"/>
    <lineage>
        <taxon>Eukaryota</taxon>
        <taxon>Viridiplantae</taxon>
        <taxon>Streptophyta</taxon>
        <taxon>Embryophyta</taxon>
        <taxon>Tracheophyta</taxon>
        <taxon>Spermatophyta</taxon>
        <taxon>Magnoliopsida</taxon>
        <taxon>eudicotyledons</taxon>
        <taxon>Gunneridae</taxon>
        <taxon>Pentapetalae</taxon>
        <taxon>rosids</taxon>
        <taxon>fabids</taxon>
        <taxon>Malpighiales</taxon>
        <taxon>Rhizophoraceae</taxon>
        <taxon>Rhizophora</taxon>
    </lineage>
</organism>
<dbReference type="PANTHER" id="PTHR10826">
    <property type="entry name" value="COMPLEMENT COMPONENT 1"/>
    <property type="match status" value="1"/>
</dbReference>
<dbReference type="InterPro" id="IPR003428">
    <property type="entry name" value="MAM33"/>
</dbReference>
<protein>
    <submittedName>
        <fullName evidence="1">Uncharacterized protein MANES_09G096200</fullName>
    </submittedName>
</protein>
<name>A0A2P2KEX8_RHIMU</name>
<dbReference type="Gene3D" id="3.10.280.10">
    <property type="entry name" value="Mitochondrial glycoprotein"/>
    <property type="match status" value="1"/>
</dbReference>
<dbReference type="InterPro" id="IPR036561">
    <property type="entry name" value="MAM33_sf"/>
</dbReference>
<accession>A0A2P2KEX8</accession>
<sequence length="255" mass="28826">MAFNSLFRRASKSLLPLAFRAVGSRRTIHRAVYTVFCFEKRGLGRDISCERYLLFSRFSTATAKKPSDDDSLIRVLEKEIECAVEPKEVGVVSDGFPFEIQDNPGERTILLKRMCLGETIKVEVDMPNAGAEENDDNDVAQFEDNESSVPPSIPMVVSVSKGTGQCLEFGITAFPDKITIDSLSIKSPESSEDQLSFEGPDFNDLDENLQRAFHKYLEIRGIKASTSNFLLEYMNNKENQEYLLWLKNLKNILEM</sequence>
<dbReference type="AlphaFoldDB" id="A0A2P2KEX8"/>
<dbReference type="EMBL" id="GGEC01023798">
    <property type="protein sequence ID" value="MBX04282.1"/>
    <property type="molecule type" value="Transcribed_RNA"/>
</dbReference>
<dbReference type="PANTHER" id="PTHR10826:SF27">
    <property type="entry name" value="OS06G0326500 PROTEIN"/>
    <property type="match status" value="1"/>
</dbReference>
<dbReference type="SUPFAM" id="SSF54529">
    <property type="entry name" value="Mitochondrial glycoprotein MAM33-like"/>
    <property type="match status" value="1"/>
</dbReference>